<gene>
    <name evidence="1" type="ORF">PCOR1329_LOCUS64953</name>
</gene>
<proteinExistence type="predicted"/>
<organism evidence="1 2">
    <name type="scientific">Prorocentrum cordatum</name>
    <dbReference type="NCBI Taxonomy" id="2364126"/>
    <lineage>
        <taxon>Eukaryota</taxon>
        <taxon>Sar</taxon>
        <taxon>Alveolata</taxon>
        <taxon>Dinophyceae</taxon>
        <taxon>Prorocentrales</taxon>
        <taxon>Prorocentraceae</taxon>
        <taxon>Prorocentrum</taxon>
    </lineage>
</organism>
<keyword evidence="2" id="KW-1185">Reference proteome</keyword>
<sequence>MGCPELDHVSLAGPQLQVEFFEEVDRGLAGVAPLPQRACWSLEWTWEVDARVASAGCVDLLARVGASFVRRGGSFRVLADPVTPPDLRLTCEGAAAQDQRPTAGLSTFGEGMEWFLGGVPPAGLTTEQHAVISNRYAYNSR</sequence>
<protein>
    <recommendedName>
        <fullName evidence="3">Beta-galactosidase</fullName>
    </recommendedName>
</protein>
<dbReference type="Proteomes" id="UP001189429">
    <property type="component" value="Unassembled WGS sequence"/>
</dbReference>
<evidence type="ECO:0000313" key="2">
    <source>
        <dbReference type="Proteomes" id="UP001189429"/>
    </source>
</evidence>
<accession>A0ABN9W8A8</accession>
<dbReference type="EMBL" id="CAUYUJ010018294">
    <property type="protein sequence ID" value="CAK0882433.1"/>
    <property type="molecule type" value="Genomic_DNA"/>
</dbReference>
<reference evidence="1" key="1">
    <citation type="submission" date="2023-10" db="EMBL/GenBank/DDBJ databases">
        <authorList>
            <person name="Chen Y."/>
            <person name="Shah S."/>
            <person name="Dougan E. K."/>
            <person name="Thang M."/>
            <person name="Chan C."/>
        </authorList>
    </citation>
    <scope>NUCLEOTIDE SEQUENCE [LARGE SCALE GENOMIC DNA]</scope>
</reference>
<evidence type="ECO:0008006" key="3">
    <source>
        <dbReference type="Google" id="ProtNLM"/>
    </source>
</evidence>
<evidence type="ECO:0000313" key="1">
    <source>
        <dbReference type="EMBL" id="CAK0882433.1"/>
    </source>
</evidence>
<comment type="caution">
    <text evidence="1">The sequence shown here is derived from an EMBL/GenBank/DDBJ whole genome shotgun (WGS) entry which is preliminary data.</text>
</comment>
<name>A0ABN9W8A8_9DINO</name>